<proteinExistence type="predicted"/>
<evidence type="ECO:0008006" key="3">
    <source>
        <dbReference type="Google" id="ProtNLM"/>
    </source>
</evidence>
<comment type="caution">
    <text evidence="1">The sequence shown here is derived from an EMBL/GenBank/DDBJ whole genome shotgun (WGS) entry which is preliminary data.</text>
</comment>
<dbReference type="InterPro" id="IPR046516">
    <property type="entry name" value="DUF6694"/>
</dbReference>
<gene>
    <name evidence="1" type="ORF">SAMN02745723_10593</name>
</gene>
<dbReference type="Pfam" id="PF20404">
    <property type="entry name" value="DUF6694"/>
    <property type="match status" value="1"/>
</dbReference>
<organism evidence="1 2">
    <name type="scientific">Pragia fontium DSM 5563 = ATCC 49100</name>
    <dbReference type="NCBI Taxonomy" id="1122977"/>
    <lineage>
        <taxon>Bacteria</taxon>
        <taxon>Pseudomonadati</taxon>
        <taxon>Pseudomonadota</taxon>
        <taxon>Gammaproteobacteria</taxon>
        <taxon>Enterobacterales</taxon>
        <taxon>Budviciaceae</taxon>
        <taxon>Pragia</taxon>
    </lineage>
</organism>
<protein>
    <recommendedName>
        <fullName evidence="3">Lipoprotein</fullName>
    </recommendedName>
</protein>
<reference evidence="1 2" key="1">
    <citation type="submission" date="2016-10" db="EMBL/GenBank/DDBJ databases">
        <authorList>
            <person name="Varghese N."/>
            <person name="Submissions S."/>
        </authorList>
    </citation>
    <scope>NUCLEOTIDE SEQUENCE [LARGE SCALE GENOMIC DNA]</scope>
    <source>
        <strain evidence="1 2">DSM 5563</strain>
    </source>
</reference>
<evidence type="ECO:0000313" key="2">
    <source>
        <dbReference type="Proteomes" id="UP000226420"/>
    </source>
</evidence>
<sequence length="99" mass="10478">MKKFILVCAAVFMLAGCGGDKIDGSNRAAMEASVEKIMKALPEEKQKEFAGSLVLISLKEMMSAKSEDEGEKALLKALGGKSADEIIKAAEEIKASGNK</sequence>
<dbReference type="EMBL" id="FOLW01000005">
    <property type="protein sequence ID" value="SFC88431.1"/>
    <property type="molecule type" value="Genomic_DNA"/>
</dbReference>
<accession>A0AAJ4WAT9</accession>
<dbReference type="PROSITE" id="PS51257">
    <property type="entry name" value="PROKAR_LIPOPROTEIN"/>
    <property type="match status" value="1"/>
</dbReference>
<dbReference type="AlphaFoldDB" id="A0AAJ4WAT9"/>
<name>A0AAJ4WAT9_9GAMM</name>
<dbReference type="RefSeq" id="WP_047781503.1">
    <property type="nucleotide sequence ID" value="NZ_FOLW01000005.1"/>
</dbReference>
<evidence type="ECO:0000313" key="1">
    <source>
        <dbReference type="EMBL" id="SFC88431.1"/>
    </source>
</evidence>
<dbReference type="Proteomes" id="UP000226420">
    <property type="component" value="Unassembled WGS sequence"/>
</dbReference>